<organism evidence="2">
    <name type="scientific">Pseudomonas phage Nican01</name>
    <dbReference type="NCBI Taxonomy" id="3138540"/>
    <lineage>
        <taxon>Viruses</taxon>
        <taxon>Duplodnaviria</taxon>
        <taxon>Heunggongvirae</taxon>
        <taxon>Uroviricota</taxon>
        <taxon>Caudoviricetes</taxon>
        <taxon>Nickievirus</taxon>
    </lineage>
</organism>
<dbReference type="EMBL" id="PP179318">
    <property type="protein sequence ID" value="XAI70057.1"/>
    <property type="molecule type" value="Genomic_DNA"/>
</dbReference>
<feature type="region of interest" description="Disordered" evidence="1">
    <location>
        <begin position="133"/>
        <end position="220"/>
    </location>
</feature>
<proteinExistence type="predicted"/>
<accession>A0AAU6W0A9</accession>
<name>A0AAU6W0A9_9CAUD</name>
<protein>
    <submittedName>
        <fullName evidence="2">Uncharacterized protein</fullName>
    </submittedName>
</protein>
<evidence type="ECO:0000256" key="1">
    <source>
        <dbReference type="SAM" id="MobiDB-lite"/>
    </source>
</evidence>
<evidence type="ECO:0000313" key="2">
    <source>
        <dbReference type="EMBL" id="XAI70057.1"/>
    </source>
</evidence>
<gene>
    <name evidence="2" type="ORF">Nican01_00044</name>
</gene>
<sequence>MSEVKEDPELIALMPVEQSMSGRNATYYFCEQRGQSVSYAVCLHTLRRIEANDLPAEIAVECQRGYCHNNCPAKVMKAEEVAAGHALYWKPMRSCITDPVAEEKKNASGGAVSSGKYDMSNASYARGWAMGGRDGYNVDRQPPKRKPAPPPPKPKPKSGFVEEGMADVVNVLMKESAKPAPAPKPTGGTTPTVDLTSTRPLPGESTADFIKRRAALKAKQ</sequence>
<reference evidence="2" key="1">
    <citation type="journal article" date="2024" name="J. Gen. Virol.">
        <title>Novel phages of Pseudomonas syringae unveil numerous potential auxiliary metabolic genes.</title>
        <authorList>
            <person name="Feltin C."/>
            <person name="Garneau J.R."/>
            <person name="Morris C.E."/>
            <person name="Berard A."/>
            <person name="Torres-Barcelo C."/>
        </authorList>
    </citation>
    <scope>NUCLEOTIDE SEQUENCE</scope>
</reference>